<dbReference type="KEGG" id="mlac:CP520_01810"/>
<protein>
    <submittedName>
        <fullName evidence="1">Uncharacterized protein</fullName>
    </submittedName>
</protein>
<organism evidence="1 2">
    <name type="scientific">Mesoplasma lactucae ATCC 49193</name>
    <dbReference type="NCBI Taxonomy" id="81460"/>
    <lineage>
        <taxon>Bacteria</taxon>
        <taxon>Bacillati</taxon>
        <taxon>Mycoplasmatota</taxon>
        <taxon>Mollicutes</taxon>
        <taxon>Entomoplasmatales</taxon>
        <taxon>Entomoplasmataceae</taxon>
        <taxon>Mesoplasma</taxon>
    </lineage>
</organism>
<sequence length="457" mass="53055">MNKNYQEIDQIIEIKSDGMVNYSVVDIQLVGANRVLFIDSKKIFSQFADYDSSFKQEELKNLEDFLQNATNKFKSIYPQYQKHLEKVSLLIPNEFISFENRILDVEIKANEYGEYYITSDFVRETWTKFVNKQKEIISKENKEMAIDCTCGAVKVNGKWTKSPITAKKLTSNEISFSSEWQKINKQKFDPLKQVFDDLNIDVAKISGLNKVNLPTALTQSLYLKPSIVYEWGWNDIWVKYYDGFGNVRRVNVTVGLNDLYSRITEELNLNTKQDLSQIKNIIENHLDLNKLGFGNKNTCLLRNKNKNAVISTFTANQILKMLITKLDEVLKDVQTSVSLQMGLNTNDIAMQYQCGMISDIKNVANYFKHKNMKMLKNNKKEEVLGVYNQEMKNIIGYANNIKHQSGMKLRSEMVDKEKQIMNQPDMLVMMENQNEQSAKTVSYFRSTNNVFVRELDK</sequence>
<accession>A0A291IS00</accession>
<dbReference type="RefSeq" id="WP_096862774.1">
    <property type="nucleotide sequence ID" value="NZ_CP023668.1"/>
</dbReference>
<evidence type="ECO:0000313" key="1">
    <source>
        <dbReference type="EMBL" id="ATG97486.1"/>
    </source>
</evidence>
<dbReference type="AlphaFoldDB" id="A0A291IS00"/>
<proteinExistence type="predicted"/>
<evidence type="ECO:0000313" key="2">
    <source>
        <dbReference type="Proteomes" id="UP000232227"/>
    </source>
</evidence>
<name>A0A291IS00_9MOLU</name>
<keyword evidence="2" id="KW-1185">Reference proteome</keyword>
<dbReference type="EMBL" id="CP023668">
    <property type="protein sequence ID" value="ATG97486.1"/>
    <property type="molecule type" value="Genomic_DNA"/>
</dbReference>
<dbReference type="Proteomes" id="UP000232227">
    <property type="component" value="Chromosome"/>
</dbReference>
<gene>
    <name evidence="1" type="ORF">CP520_01810</name>
</gene>
<reference evidence="1 2" key="1">
    <citation type="submission" date="2017-09" db="EMBL/GenBank/DDBJ databases">
        <title>SPAdes assembly of the Mesoplasma lactucae genome.</title>
        <authorList>
            <person name="Knight T.F."/>
            <person name="Rubinstein R."/>
            <person name="Citino T."/>
        </authorList>
    </citation>
    <scope>NUCLEOTIDE SEQUENCE [LARGE SCALE GENOMIC DNA]</scope>
    <source>
        <strain evidence="1 2">831-C4</strain>
    </source>
</reference>